<dbReference type="SUPFAM" id="SSF52980">
    <property type="entry name" value="Restriction endonuclease-like"/>
    <property type="match status" value="1"/>
</dbReference>
<feature type="region of interest" description="Disordered" evidence="7">
    <location>
        <begin position="194"/>
        <end position="215"/>
    </location>
</feature>
<dbReference type="CDD" id="cd00221">
    <property type="entry name" value="Vsr"/>
    <property type="match status" value="1"/>
</dbReference>
<evidence type="ECO:0000256" key="6">
    <source>
        <dbReference type="ARBA" id="ARBA00029466"/>
    </source>
</evidence>
<dbReference type="GO" id="GO:0006298">
    <property type="term" value="P:mismatch repair"/>
    <property type="evidence" value="ECO:0007669"/>
    <property type="project" value="InterPro"/>
</dbReference>
<dbReference type="Pfam" id="PF03852">
    <property type="entry name" value="Vsr"/>
    <property type="match status" value="1"/>
</dbReference>
<keyword evidence="3" id="KW-0227">DNA damage</keyword>
<evidence type="ECO:0000313" key="9">
    <source>
        <dbReference type="Proteomes" id="UP000183287"/>
    </source>
</evidence>
<keyword evidence="2 8" id="KW-0255">Endonuclease</keyword>
<protein>
    <submittedName>
        <fullName evidence="8">DNA mismatch endonuclease, patch repair protein</fullName>
    </submittedName>
</protein>
<organism evidence="8 9">
    <name type="scientific">Nitrosomonas communis</name>
    <dbReference type="NCBI Taxonomy" id="44574"/>
    <lineage>
        <taxon>Bacteria</taxon>
        <taxon>Pseudomonadati</taxon>
        <taxon>Pseudomonadota</taxon>
        <taxon>Betaproteobacteria</taxon>
        <taxon>Nitrosomonadales</taxon>
        <taxon>Nitrosomonadaceae</taxon>
        <taxon>Nitrosomonas</taxon>
    </lineage>
</organism>
<sequence length="215" mass="25255">MLLYYFVPLFTHAGDCTRANKLIYLLTNRVISKCYHEIQMADVHSKEQRSRNMAAIKGKNTKSEIWLRKRLHACGFRYRLNLKELPGKPDIVLPKYKAAIFVHGCFWHMHHCHQFRLPATRTEWWEKKLTLNQGRDLNAQAKLRNSGWRVLIIWECAIKGRNRLPEEDLISEISSWIRNDSAYDEFPKAESCLTSTASEAPFPNHREKLTDNKES</sequence>
<keyword evidence="1" id="KW-0540">Nuclease</keyword>
<evidence type="ECO:0000256" key="5">
    <source>
        <dbReference type="ARBA" id="ARBA00023204"/>
    </source>
</evidence>
<evidence type="ECO:0000256" key="3">
    <source>
        <dbReference type="ARBA" id="ARBA00022763"/>
    </source>
</evidence>
<dbReference type="InterPro" id="IPR004603">
    <property type="entry name" value="DNA_mismatch_endonuc_vsr"/>
</dbReference>
<accession>A0A1I4U4N5</accession>
<comment type="similarity">
    <text evidence="6">Belongs to the Vsr family.</text>
</comment>
<dbReference type="EMBL" id="FOUB01000059">
    <property type="protein sequence ID" value="SFM83791.1"/>
    <property type="molecule type" value="Genomic_DNA"/>
</dbReference>
<evidence type="ECO:0000256" key="1">
    <source>
        <dbReference type="ARBA" id="ARBA00022722"/>
    </source>
</evidence>
<dbReference type="Proteomes" id="UP000183287">
    <property type="component" value="Unassembled WGS sequence"/>
</dbReference>
<dbReference type="InterPro" id="IPR011335">
    <property type="entry name" value="Restrct_endonuc-II-like"/>
</dbReference>
<dbReference type="NCBIfam" id="TIGR00632">
    <property type="entry name" value="vsr"/>
    <property type="match status" value="1"/>
</dbReference>
<dbReference type="Gene3D" id="3.40.960.10">
    <property type="entry name" value="VSR Endonuclease"/>
    <property type="match status" value="1"/>
</dbReference>
<evidence type="ECO:0000313" key="8">
    <source>
        <dbReference type="EMBL" id="SFM83791.1"/>
    </source>
</evidence>
<dbReference type="AlphaFoldDB" id="A0A1I4U4N5"/>
<keyword evidence="9" id="KW-1185">Reference proteome</keyword>
<keyword evidence="4" id="KW-0378">Hydrolase</keyword>
<proteinExistence type="inferred from homology"/>
<evidence type="ECO:0000256" key="7">
    <source>
        <dbReference type="SAM" id="MobiDB-lite"/>
    </source>
</evidence>
<gene>
    <name evidence="8" type="ORF">SAMN05421863_105911</name>
</gene>
<feature type="compositionally biased region" description="Basic and acidic residues" evidence="7">
    <location>
        <begin position="204"/>
        <end position="215"/>
    </location>
</feature>
<evidence type="ECO:0000256" key="2">
    <source>
        <dbReference type="ARBA" id="ARBA00022759"/>
    </source>
</evidence>
<dbReference type="GO" id="GO:0016787">
    <property type="term" value="F:hydrolase activity"/>
    <property type="evidence" value="ECO:0007669"/>
    <property type="project" value="UniProtKB-KW"/>
</dbReference>
<keyword evidence="5" id="KW-0234">DNA repair</keyword>
<evidence type="ECO:0000256" key="4">
    <source>
        <dbReference type="ARBA" id="ARBA00022801"/>
    </source>
</evidence>
<name>A0A1I4U4N5_9PROT</name>
<reference evidence="9" key="1">
    <citation type="submission" date="2016-10" db="EMBL/GenBank/DDBJ databases">
        <authorList>
            <person name="Varghese N."/>
            <person name="Submissions S."/>
        </authorList>
    </citation>
    <scope>NUCLEOTIDE SEQUENCE [LARGE SCALE GENOMIC DNA]</scope>
    <source>
        <strain evidence="9">Nm44</strain>
    </source>
</reference>
<dbReference type="GO" id="GO:0004519">
    <property type="term" value="F:endonuclease activity"/>
    <property type="evidence" value="ECO:0007669"/>
    <property type="project" value="UniProtKB-KW"/>
</dbReference>